<comment type="caution">
    <text evidence="4">The sequence shown here is derived from an EMBL/GenBank/DDBJ whole genome shotgun (WGS) entry which is preliminary data.</text>
</comment>
<evidence type="ECO:0000313" key="5">
    <source>
        <dbReference type="Proteomes" id="UP001275315"/>
    </source>
</evidence>
<organism evidence="4 5">
    <name type="scientific">Paracerasibacillus soli</name>
    <dbReference type="NCBI Taxonomy" id="480284"/>
    <lineage>
        <taxon>Bacteria</taxon>
        <taxon>Bacillati</taxon>
        <taxon>Bacillota</taxon>
        <taxon>Bacilli</taxon>
        <taxon>Bacillales</taxon>
        <taxon>Bacillaceae</taxon>
        <taxon>Paracerasibacillus</taxon>
    </lineage>
</organism>
<keyword evidence="2" id="KW-0560">Oxidoreductase</keyword>
<keyword evidence="1" id="KW-0521">NADP</keyword>
<name>A0ABU5CMM5_9BACI</name>
<evidence type="ECO:0000259" key="3">
    <source>
        <dbReference type="SMART" id="SM00829"/>
    </source>
</evidence>
<dbReference type="SUPFAM" id="SSF51735">
    <property type="entry name" value="NAD(P)-binding Rossmann-fold domains"/>
    <property type="match status" value="1"/>
</dbReference>
<dbReference type="RefSeq" id="WP_320378429.1">
    <property type="nucleotide sequence ID" value="NZ_JAWDIQ010000001.1"/>
</dbReference>
<dbReference type="Pfam" id="PF00107">
    <property type="entry name" value="ADH_zinc_N"/>
    <property type="match status" value="1"/>
</dbReference>
<dbReference type="Pfam" id="PF08240">
    <property type="entry name" value="ADH_N"/>
    <property type="match status" value="1"/>
</dbReference>
<dbReference type="InterPro" id="IPR014189">
    <property type="entry name" value="Quinone_OxRdtase_PIG3"/>
</dbReference>
<evidence type="ECO:0000256" key="1">
    <source>
        <dbReference type="ARBA" id="ARBA00022857"/>
    </source>
</evidence>
<dbReference type="Gene3D" id="3.90.180.10">
    <property type="entry name" value="Medium-chain alcohol dehydrogenases, catalytic domain"/>
    <property type="match status" value="1"/>
</dbReference>
<dbReference type="InterPro" id="IPR011032">
    <property type="entry name" value="GroES-like_sf"/>
</dbReference>
<dbReference type="PANTHER" id="PTHR48106">
    <property type="entry name" value="QUINONE OXIDOREDUCTASE PIG3-RELATED"/>
    <property type="match status" value="1"/>
</dbReference>
<dbReference type="InterPro" id="IPR013154">
    <property type="entry name" value="ADH-like_N"/>
</dbReference>
<dbReference type="InterPro" id="IPR036291">
    <property type="entry name" value="NAD(P)-bd_dom_sf"/>
</dbReference>
<dbReference type="NCBIfam" id="TIGR02824">
    <property type="entry name" value="quinone_pig3"/>
    <property type="match status" value="1"/>
</dbReference>
<evidence type="ECO:0000256" key="2">
    <source>
        <dbReference type="ARBA" id="ARBA00023002"/>
    </source>
</evidence>
<dbReference type="InterPro" id="IPR013149">
    <property type="entry name" value="ADH-like_C"/>
</dbReference>
<proteinExistence type="predicted"/>
<sequence length="331" mass="36044">MKAITVKQPGGADQLQITEQPIPNIKSDEVLIRVKASAVNRTDIVNRESSGGYLDTPILGVEVAGIVESAGVNTTLEVGTRVMGLVNGGGYAEYAVMPANCAMEIPAHLTFEEAAAIPEVFLTAYQTLFWHGQLQEKDAVLIHAGGSGVGTAAIQLAKQLVDAKVITTAGSQKKLDFCNNLGADICINYKEQFFDEEVKRITNHVGVDVILDFIGASYWERNLNSMKVDGRWVLIGVLGGAEVHNVNLMALMGKRIKLIGTLLTPRSNDYKSKLTADFVVNALPFFATGQLKPIVHRVFPLHEVQQAHIHMEENKNIGKIILRVDETMKNA</sequence>
<dbReference type="SUPFAM" id="SSF50129">
    <property type="entry name" value="GroES-like"/>
    <property type="match status" value="1"/>
</dbReference>
<protein>
    <submittedName>
        <fullName evidence="4">NAD(P)H-quinone oxidoreductase</fullName>
    </submittedName>
</protein>
<gene>
    <name evidence="4" type="ORF">RWD45_02155</name>
</gene>
<dbReference type="InterPro" id="IPR020843">
    <property type="entry name" value="ER"/>
</dbReference>
<evidence type="ECO:0000313" key="4">
    <source>
        <dbReference type="EMBL" id="MDY0407631.1"/>
    </source>
</evidence>
<dbReference type="CDD" id="cd05276">
    <property type="entry name" value="p53_inducible_oxidoreductase"/>
    <property type="match status" value="1"/>
</dbReference>
<dbReference type="Proteomes" id="UP001275315">
    <property type="component" value="Unassembled WGS sequence"/>
</dbReference>
<feature type="domain" description="Enoyl reductase (ER)" evidence="3">
    <location>
        <begin position="10"/>
        <end position="322"/>
    </location>
</feature>
<dbReference type="EMBL" id="JAWDIQ010000001">
    <property type="protein sequence ID" value="MDY0407631.1"/>
    <property type="molecule type" value="Genomic_DNA"/>
</dbReference>
<dbReference type="PANTHER" id="PTHR48106:SF18">
    <property type="entry name" value="QUINONE OXIDOREDUCTASE PIG3"/>
    <property type="match status" value="1"/>
</dbReference>
<dbReference type="SMART" id="SM00829">
    <property type="entry name" value="PKS_ER"/>
    <property type="match status" value="1"/>
</dbReference>
<accession>A0ABU5CMM5</accession>
<keyword evidence="5" id="KW-1185">Reference proteome</keyword>
<reference evidence="4 5" key="1">
    <citation type="submission" date="2023-10" db="EMBL/GenBank/DDBJ databases">
        <title>Virgibacillus soli CC-YMP-6 genome.</title>
        <authorList>
            <person name="Miliotis G."/>
            <person name="Sengupta P."/>
            <person name="Hameed A."/>
            <person name="Chuvochina M."/>
            <person name="Mcdonagh F."/>
            <person name="Simpson A.C."/>
            <person name="Singh N.K."/>
            <person name="Rekha P.D."/>
            <person name="Raman K."/>
            <person name="Hugenholtz P."/>
            <person name="Venkateswaran K."/>
        </authorList>
    </citation>
    <scope>NUCLEOTIDE SEQUENCE [LARGE SCALE GENOMIC DNA]</scope>
    <source>
        <strain evidence="4 5">CC-YMP-6</strain>
    </source>
</reference>
<dbReference type="Gene3D" id="3.40.50.720">
    <property type="entry name" value="NAD(P)-binding Rossmann-like Domain"/>
    <property type="match status" value="1"/>
</dbReference>